<evidence type="ECO:0000256" key="2">
    <source>
        <dbReference type="ARBA" id="ARBA00009843"/>
    </source>
</evidence>
<dbReference type="eggNOG" id="COG1055">
    <property type="taxonomic scope" value="Bacteria"/>
</dbReference>
<feature type="transmembrane region" description="Helical" evidence="8">
    <location>
        <begin position="63"/>
        <end position="82"/>
    </location>
</feature>
<dbReference type="Pfam" id="PF03600">
    <property type="entry name" value="CitMHS"/>
    <property type="match status" value="1"/>
</dbReference>
<feature type="transmembrane region" description="Helical" evidence="8">
    <location>
        <begin position="27"/>
        <end position="43"/>
    </location>
</feature>
<dbReference type="OrthoDB" id="9765532at2"/>
<dbReference type="GO" id="GO:0015105">
    <property type="term" value="F:arsenite transmembrane transporter activity"/>
    <property type="evidence" value="ECO:0007669"/>
    <property type="project" value="InterPro"/>
</dbReference>
<feature type="domain" description="Citrate transporter-like" evidence="9">
    <location>
        <begin position="17"/>
        <end position="362"/>
    </location>
</feature>
<dbReference type="EMBL" id="CP001634">
    <property type="protein sequence ID" value="ACR79953.1"/>
    <property type="molecule type" value="Genomic_DNA"/>
</dbReference>
<keyword evidence="4" id="KW-1003">Cell membrane</keyword>
<keyword evidence="7 8" id="KW-0472">Membrane</keyword>
<comment type="subcellular location">
    <subcellularLocation>
        <location evidence="1">Cell membrane</location>
        <topology evidence="1">Multi-pass membrane protein</topology>
    </subcellularLocation>
</comment>
<proteinExistence type="inferred from homology"/>
<feature type="transmembrane region" description="Helical" evidence="8">
    <location>
        <begin position="281"/>
        <end position="303"/>
    </location>
</feature>
<sequence>MDINVLITLVIVVIVYGFIIFGKKNKAVVVFGLSLVIAALKLVEGLDPENISKVVDLDTLGLLLGMMIIVAFLNTSGFFEYFSIKVIKFGGERFYFTLTLLMIVVALTSAFLDNVVTIIVMAPMMFLIADMLGMDPVPLIVLTLVIDNIGGGATLIGSPFNLVLGSISGFSFNDFIIKLGPASIFAFIAVMLYFKRFIKVDESVVSKIRRLSEMDEGRAINDKKMMKMSLAVFLTVIVLFVIHNLIDVDLSYIALLGGVFLLVVNKKDFEYVAAKIDWDMLFFFAGLYITSYALESVGITSLIAEGLKSVMNNQLMILLTPFILAAISVPILNNVPAALIFGPVLKILVGAGFPTIIWWSFALSGNLATSLTPLGAVQNIVAVTYLEKEIGRSFGFREYLRWMIAPVAISLVIGLIYIFGLFIVSK</sequence>
<feature type="transmembrane region" description="Helical" evidence="8">
    <location>
        <begin position="339"/>
        <end position="361"/>
    </location>
</feature>
<evidence type="ECO:0000313" key="10">
    <source>
        <dbReference type="EMBL" id="ACR79953.1"/>
    </source>
</evidence>
<dbReference type="InterPro" id="IPR004680">
    <property type="entry name" value="Cit_transptr-like_dom"/>
</dbReference>
<evidence type="ECO:0000259" key="9">
    <source>
        <dbReference type="Pfam" id="PF03600"/>
    </source>
</evidence>
<dbReference type="PANTHER" id="PTHR43568:SF1">
    <property type="entry name" value="P PROTEIN"/>
    <property type="match status" value="1"/>
</dbReference>
<dbReference type="HOGENOM" id="CLU_011920_4_0_0"/>
<keyword evidence="3" id="KW-0813">Transport</keyword>
<protein>
    <submittedName>
        <fullName evidence="10">Citrate transporter</fullName>
    </submittedName>
</protein>
<accession>C5CJ37</accession>
<feature type="transmembrane region" description="Helical" evidence="8">
    <location>
        <begin position="175"/>
        <end position="194"/>
    </location>
</feature>
<evidence type="ECO:0000256" key="3">
    <source>
        <dbReference type="ARBA" id="ARBA00022448"/>
    </source>
</evidence>
<evidence type="ECO:0000256" key="7">
    <source>
        <dbReference type="ARBA" id="ARBA00023136"/>
    </source>
</evidence>
<dbReference type="PRINTS" id="PR00758">
    <property type="entry name" value="ARSENICPUMP"/>
</dbReference>
<reference evidence="10 11" key="1">
    <citation type="submission" date="2009-06" db="EMBL/GenBank/DDBJ databases">
        <title>Complete sequence of Thermotogales bacterium TBF 19.5.1.</title>
        <authorList>
            <consortium name="US DOE Joint Genome Institute"/>
            <person name="Lucas S."/>
            <person name="Copeland A."/>
            <person name="Lapidus A."/>
            <person name="Glavina del Rio T."/>
            <person name="Tice H."/>
            <person name="Bruce D."/>
            <person name="Goodwin L."/>
            <person name="Pitluck S."/>
            <person name="Chertkov O."/>
            <person name="Brettin T."/>
            <person name="Detter J.C."/>
            <person name="Han C."/>
            <person name="Schmutz J."/>
            <person name="Larimer F."/>
            <person name="Land M."/>
            <person name="Hauser L."/>
            <person name="Kyrpides N."/>
            <person name="Ovchinnikova G."/>
            <person name="Noll K."/>
        </authorList>
    </citation>
    <scope>NUCLEOTIDE SEQUENCE [LARGE SCALE GENOMIC DNA]</scope>
    <source>
        <strain evidence="11">ATCC BAA-1733 / DSM 21960 / TBF 19.5.1</strain>
    </source>
</reference>
<keyword evidence="6 8" id="KW-1133">Transmembrane helix</keyword>
<feature type="transmembrane region" description="Helical" evidence="8">
    <location>
        <begin position="149"/>
        <end position="169"/>
    </location>
</feature>
<dbReference type="RefSeq" id="WP_015868609.1">
    <property type="nucleotide sequence ID" value="NC_012785.1"/>
</dbReference>
<keyword evidence="5 8" id="KW-0812">Transmembrane</keyword>
<feature type="transmembrane region" description="Helical" evidence="8">
    <location>
        <begin position="228"/>
        <end position="246"/>
    </location>
</feature>
<evidence type="ECO:0000256" key="5">
    <source>
        <dbReference type="ARBA" id="ARBA00022692"/>
    </source>
</evidence>
<keyword evidence="11" id="KW-1185">Reference proteome</keyword>
<dbReference type="InterPro" id="IPR051475">
    <property type="entry name" value="Diverse_Ion_Transporter"/>
</dbReference>
<reference evidence="10 11" key="2">
    <citation type="journal article" date="2011" name="J. Bacteriol.">
        <title>Genome Sequence of Kosmotoga olearia Strain TBF 19.5.1, a Thermophilic Bacterium with a Wide Growth Temperature Range, Isolated from the Troll B Oil Platform in the North Sea.</title>
        <authorList>
            <person name="Swithers K.S."/>
            <person name="Dipippo J.L."/>
            <person name="Bruce D.C."/>
            <person name="Detter C."/>
            <person name="Tapia R."/>
            <person name="Han S."/>
            <person name="Goodwin L.A."/>
            <person name="Han J."/>
            <person name="Woyke T."/>
            <person name="Pitluck S."/>
            <person name="Pennacchio L."/>
            <person name="Nolan M."/>
            <person name="Mikhailova N."/>
            <person name="Land M.L."/>
            <person name="Nesbo C.L."/>
            <person name="Gogarten J.P."/>
            <person name="Noll K.M."/>
        </authorList>
    </citation>
    <scope>NUCLEOTIDE SEQUENCE [LARGE SCALE GENOMIC DNA]</scope>
    <source>
        <strain evidence="11">ATCC BAA-1733 / DSM 21960 / TBF 19.5.1</strain>
    </source>
</reference>
<evidence type="ECO:0000256" key="4">
    <source>
        <dbReference type="ARBA" id="ARBA00022475"/>
    </source>
</evidence>
<gene>
    <name evidence="10" type="ordered locus">Kole_1256</name>
</gene>
<name>C5CJ37_KOSOT</name>
<feature type="transmembrane region" description="Helical" evidence="8">
    <location>
        <begin position="315"/>
        <end position="332"/>
    </location>
</feature>
<feature type="transmembrane region" description="Helical" evidence="8">
    <location>
        <begin position="399"/>
        <end position="424"/>
    </location>
</feature>
<organism evidence="10 11">
    <name type="scientific">Kosmotoga olearia (strain ATCC BAA-1733 / DSM 21960 / TBF 19.5.1)</name>
    <dbReference type="NCBI Taxonomy" id="521045"/>
    <lineage>
        <taxon>Bacteria</taxon>
        <taxon>Thermotogati</taxon>
        <taxon>Thermotogota</taxon>
        <taxon>Thermotogae</taxon>
        <taxon>Kosmotogales</taxon>
        <taxon>Kosmotogaceae</taxon>
        <taxon>Kosmotoga</taxon>
    </lineage>
</organism>
<feature type="transmembrane region" description="Helical" evidence="8">
    <location>
        <begin position="6"/>
        <end position="22"/>
    </location>
</feature>
<evidence type="ECO:0000256" key="8">
    <source>
        <dbReference type="SAM" id="Phobius"/>
    </source>
</evidence>
<dbReference type="KEGG" id="kol:Kole_1256"/>
<dbReference type="GO" id="GO:0005886">
    <property type="term" value="C:plasma membrane"/>
    <property type="evidence" value="ECO:0007669"/>
    <property type="project" value="UniProtKB-SubCell"/>
</dbReference>
<dbReference type="InterPro" id="IPR000802">
    <property type="entry name" value="Arsenical_pump_ArsB"/>
</dbReference>
<feature type="transmembrane region" description="Helical" evidence="8">
    <location>
        <begin position="252"/>
        <end position="269"/>
    </location>
</feature>
<comment type="similarity">
    <text evidence="2">Belongs to the CitM (TC 2.A.11) transporter family.</text>
</comment>
<dbReference type="PANTHER" id="PTHR43568">
    <property type="entry name" value="P PROTEIN"/>
    <property type="match status" value="1"/>
</dbReference>
<evidence type="ECO:0000256" key="1">
    <source>
        <dbReference type="ARBA" id="ARBA00004651"/>
    </source>
</evidence>
<dbReference type="Proteomes" id="UP000002382">
    <property type="component" value="Chromosome"/>
</dbReference>
<feature type="transmembrane region" description="Helical" evidence="8">
    <location>
        <begin position="94"/>
        <end position="112"/>
    </location>
</feature>
<evidence type="ECO:0000313" key="11">
    <source>
        <dbReference type="Proteomes" id="UP000002382"/>
    </source>
</evidence>
<dbReference type="AlphaFoldDB" id="C5CJ37"/>
<evidence type="ECO:0000256" key="6">
    <source>
        <dbReference type="ARBA" id="ARBA00022989"/>
    </source>
</evidence>